<name>A0A5J5BKM5_9ASTE</name>
<evidence type="ECO:0000313" key="2">
    <source>
        <dbReference type="Proteomes" id="UP000325577"/>
    </source>
</evidence>
<dbReference type="Proteomes" id="UP000325577">
    <property type="component" value="Linkage Group LG12"/>
</dbReference>
<sequence length="76" mass="7977">MPTMPMPTLGPNVTKALPPRAHAVKLVAAAVAAFLLVGGFLASSALPPYGRGSIYVSVKWVVPLARANARCTKEFE</sequence>
<protein>
    <submittedName>
        <fullName evidence="1">Uncharacterized protein</fullName>
    </submittedName>
</protein>
<proteinExistence type="predicted"/>
<reference evidence="1 2" key="1">
    <citation type="submission" date="2019-09" db="EMBL/GenBank/DDBJ databases">
        <title>A chromosome-level genome assembly of the Chinese tupelo Nyssa sinensis.</title>
        <authorList>
            <person name="Yang X."/>
            <person name="Kang M."/>
            <person name="Yang Y."/>
            <person name="Xiong H."/>
            <person name="Wang M."/>
            <person name="Zhang Z."/>
            <person name="Wang Z."/>
            <person name="Wu H."/>
            <person name="Ma T."/>
            <person name="Liu J."/>
            <person name="Xi Z."/>
        </authorList>
    </citation>
    <scope>NUCLEOTIDE SEQUENCE [LARGE SCALE GENOMIC DNA]</scope>
    <source>
        <strain evidence="1">J267</strain>
        <tissue evidence="1">Leaf</tissue>
    </source>
</reference>
<evidence type="ECO:0000313" key="1">
    <source>
        <dbReference type="EMBL" id="KAA8542262.1"/>
    </source>
</evidence>
<organism evidence="1 2">
    <name type="scientific">Nyssa sinensis</name>
    <dbReference type="NCBI Taxonomy" id="561372"/>
    <lineage>
        <taxon>Eukaryota</taxon>
        <taxon>Viridiplantae</taxon>
        <taxon>Streptophyta</taxon>
        <taxon>Embryophyta</taxon>
        <taxon>Tracheophyta</taxon>
        <taxon>Spermatophyta</taxon>
        <taxon>Magnoliopsida</taxon>
        <taxon>eudicotyledons</taxon>
        <taxon>Gunneridae</taxon>
        <taxon>Pentapetalae</taxon>
        <taxon>asterids</taxon>
        <taxon>Cornales</taxon>
        <taxon>Nyssaceae</taxon>
        <taxon>Nyssa</taxon>
    </lineage>
</organism>
<accession>A0A5J5BKM5</accession>
<dbReference type="AlphaFoldDB" id="A0A5J5BKM5"/>
<keyword evidence="2" id="KW-1185">Reference proteome</keyword>
<gene>
    <name evidence="1" type="ORF">F0562_023602</name>
</gene>
<dbReference type="EMBL" id="CM018035">
    <property type="protein sequence ID" value="KAA8542262.1"/>
    <property type="molecule type" value="Genomic_DNA"/>
</dbReference>